<gene>
    <name evidence="4" type="ORF">XJ32_00970</name>
</gene>
<dbReference type="GO" id="GO:0051604">
    <property type="term" value="P:protein maturation"/>
    <property type="evidence" value="ECO:0007669"/>
    <property type="project" value="TreeGrafter"/>
</dbReference>
<feature type="domain" description="PurM-like N-terminal" evidence="2">
    <location>
        <begin position="36"/>
        <end position="155"/>
    </location>
</feature>
<dbReference type="NCBIfam" id="TIGR02124">
    <property type="entry name" value="hypE"/>
    <property type="match status" value="1"/>
</dbReference>
<organism evidence="4 5">
    <name type="scientific">Helicobacter bilis</name>
    <dbReference type="NCBI Taxonomy" id="37372"/>
    <lineage>
        <taxon>Bacteria</taxon>
        <taxon>Pseudomonadati</taxon>
        <taxon>Campylobacterota</taxon>
        <taxon>Epsilonproteobacteria</taxon>
        <taxon>Campylobacterales</taxon>
        <taxon>Helicobacteraceae</taxon>
        <taxon>Helicobacter</taxon>
    </lineage>
</organism>
<dbReference type="SUPFAM" id="SSF55326">
    <property type="entry name" value="PurM N-terminal domain-like"/>
    <property type="match status" value="1"/>
</dbReference>
<evidence type="ECO:0000259" key="3">
    <source>
        <dbReference type="Pfam" id="PF02769"/>
    </source>
</evidence>
<dbReference type="PANTHER" id="PTHR30303">
    <property type="entry name" value="HYDROGENASE ISOENZYMES FORMATION PROTEIN HYPE"/>
    <property type="match status" value="1"/>
</dbReference>
<dbReference type="KEGG" id="hbl:XJ32_00970"/>
<dbReference type="InterPro" id="IPR011854">
    <property type="entry name" value="HypE"/>
</dbReference>
<dbReference type="InterPro" id="IPR036921">
    <property type="entry name" value="PurM-like_N_sf"/>
</dbReference>
<feature type="domain" description="PurM-like C-terminal" evidence="3">
    <location>
        <begin position="167"/>
        <end position="310"/>
    </location>
</feature>
<dbReference type="RefSeq" id="WP_077388040.1">
    <property type="nucleotide sequence ID" value="NZ_CP019645.1"/>
</dbReference>
<dbReference type="InterPro" id="IPR010918">
    <property type="entry name" value="PurM-like_C_dom"/>
</dbReference>
<name>A0A1Q2LEN8_9HELI</name>
<dbReference type="Gene3D" id="3.30.1330.10">
    <property type="entry name" value="PurM-like, N-terminal domain"/>
    <property type="match status" value="1"/>
</dbReference>
<protein>
    <submittedName>
        <fullName evidence="4">Hydrogenase assembly protein HupF</fullName>
    </submittedName>
</protein>
<sequence>MDIVTLAHGSGGINAAEFVQKVFMPYFKDLMPYANEDCGIFSSIKDMKYVTSTDSYTINPIFFAGGNIGKLCVCGSSNDVAMMGGKPLYLNIGFIIEEGFKIDLLKQIAESIALECKSLNTKILSADTKVLPKVTDSTEAKDKLIFINTTCIGSVEKDCISAKNLSENDSIILSGKIGSHGARIFLEQNNIAITSNIQSDCASLYPMLESLLQSNIPIHAMRDATRGGLSSVLNEWAISSHACIDIYEEKIQIDSEVHGVCEMLGLEPYDLANEGVCVIAMPKQYAEEVLSLLRGHTLGVNATIIGEVSKVFNPIFNLQDSKDNKAQISKTTYYQKVVLHTKYGSKRFLEYPQGELLPRIC</sequence>
<evidence type="ECO:0000259" key="2">
    <source>
        <dbReference type="Pfam" id="PF00586"/>
    </source>
</evidence>
<dbReference type="PIRSF" id="PIRSF005644">
    <property type="entry name" value="Hdrgns_mtr_HypE"/>
    <property type="match status" value="1"/>
</dbReference>
<dbReference type="PANTHER" id="PTHR30303:SF0">
    <property type="entry name" value="CARBAMOYL DEHYDRATASE HYPE"/>
    <property type="match status" value="1"/>
</dbReference>
<proteinExistence type="inferred from homology"/>
<evidence type="ECO:0000256" key="1">
    <source>
        <dbReference type="ARBA" id="ARBA00006243"/>
    </source>
</evidence>
<evidence type="ECO:0000313" key="4">
    <source>
        <dbReference type="EMBL" id="AQQ58903.1"/>
    </source>
</evidence>
<dbReference type="EMBL" id="CP019645">
    <property type="protein sequence ID" value="AQQ58903.1"/>
    <property type="molecule type" value="Genomic_DNA"/>
</dbReference>
<dbReference type="Pfam" id="PF00586">
    <property type="entry name" value="AIRS"/>
    <property type="match status" value="1"/>
</dbReference>
<evidence type="ECO:0000313" key="5">
    <source>
        <dbReference type="Proteomes" id="UP000188298"/>
    </source>
</evidence>
<dbReference type="Gene3D" id="3.90.650.10">
    <property type="entry name" value="PurM-like C-terminal domain"/>
    <property type="match status" value="1"/>
</dbReference>
<dbReference type="Pfam" id="PF02769">
    <property type="entry name" value="AIRS_C"/>
    <property type="match status" value="1"/>
</dbReference>
<dbReference type="SUPFAM" id="SSF56042">
    <property type="entry name" value="PurM C-terminal domain-like"/>
    <property type="match status" value="1"/>
</dbReference>
<dbReference type="AlphaFoldDB" id="A0A1Q2LEN8"/>
<dbReference type="InterPro" id="IPR016188">
    <property type="entry name" value="PurM-like_N"/>
</dbReference>
<dbReference type="Proteomes" id="UP000188298">
    <property type="component" value="Chromosome"/>
</dbReference>
<accession>A0A1Q2LEN8</accession>
<dbReference type="CDD" id="cd02197">
    <property type="entry name" value="HypE"/>
    <property type="match status" value="1"/>
</dbReference>
<reference evidence="4 5" key="1">
    <citation type="submission" date="2017-02" db="EMBL/GenBank/DDBJ databases">
        <title>Whole genome sequencing of Helicobacter bilis strain AAQJH.</title>
        <authorList>
            <person name="Conlan S."/>
            <person name="Thomas P.J."/>
            <person name="Mullikin J."/>
            <person name="Palmore T.N."/>
            <person name="Frank K.M."/>
            <person name="Segre J.A."/>
        </authorList>
    </citation>
    <scope>NUCLEOTIDE SEQUENCE [LARGE SCALE GENOMIC DNA]</scope>
    <source>
        <strain evidence="4 5">AAQJH</strain>
    </source>
</reference>
<dbReference type="InterPro" id="IPR036676">
    <property type="entry name" value="PurM-like_C_sf"/>
</dbReference>
<comment type="similarity">
    <text evidence="1">Belongs to the HypE family.</text>
</comment>